<dbReference type="AlphaFoldDB" id="A0AAV4AKB1"/>
<proteinExistence type="predicted"/>
<name>A0AAV4AKB1_9GAST</name>
<gene>
    <name evidence="1" type="ORF">PoB_003393200</name>
</gene>
<accession>A0AAV4AKB1</accession>
<protein>
    <recommendedName>
        <fullName evidence="3">SERTA domain-containing protein</fullName>
    </recommendedName>
</protein>
<dbReference type="EMBL" id="BLXT01003865">
    <property type="protein sequence ID" value="GFO07427.1"/>
    <property type="molecule type" value="Genomic_DNA"/>
</dbReference>
<comment type="caution">
    <text evidence="1">The sequence shown here is derived from an EMBL/GenBank/DDBJ whole genome shotgun (WGS) entry which is preliminary data.</text>
</comment>
<evidence type="ECO:0000313" key="2">
    <source>
        <dbReference type="Proteomes" id="UP000735302"/>
    </source>
</evidence>
<reference evidence="1 2" key="1">
    <citation type="journal article" date="2021" name="Elife">
        <title>Chloroplast acquisition without the gene transfer in kleptoplastic sea slugs, Plakobranchus ocellatus.</title>
        <authorList>
            <person name="Maeda T."/>
            <person name="Takahashi S."/>
            <person name="Yoshida T."/>
            <person name="Shimamura S."/>
            <person name="Takaki Y."/>
            <person name="Nagai Y."/>
            <person name="Toyoda A."/>
            <person name="Suzuki Y."/>
            <person name="Arimoto A."/>
            <person name="Ishii H."/>
            <person name="Satoh N."/>
            <person name="Nishiyama T."/>
            <person name="Hasebe M."/>
            <person name="Maruyama T."/>
            <person name="Minagawa J."/>
            <person name="Obokata J."/>
            <person name="Shigenobu S."/>
        </authorList>
    </citation>
    <scope>NUCLEOTIDE SEQUENCE [LARGE SCALE GENOMIC DNA]</scope>
</reference>
<sequence>MPREQTSSTKCSPTWEMTSIKEVKERVENRRRVLREAIFSNRKLLNRSLLYYKTIFALLQNVIGHDKKNIPYCLSNFRFSAVLSSCLPLTYCPHWFMLWKSSNSDGNKGDG</sequence>
<organism evidence="1 2">
    <name type="scientific">Plakobranchus ocellatus</name>
    <dbReference type="NCBI Taxonomy" id="259542"/>
    <lineage>
        <taxon>Eukaryota</taxon>
        <taxon>Metazoa</taxon>
        <taxon>Spiralia</taxon>
        <taxon>Lophotrochozoa</taxon>
        <taxon>Mollusca</taxon>
        <taxon>Gastropoda</taxon>
        <taxon>Heterobranchia</taxon>
        <taxon>Euthyneura</taxon>
        <taxon>Panpulmonata</taxon>
        <taxon>Sacoglossa</taxon>
        <taxon>Placobranchoidea</taxon>
        <taxon>Plakobranchidae</taxon>
        <taxon>Plakobranchus</taxon>
    </lineage>
</organism>
<evidence type="ECO:0000313" key="1">
    <source>
        <dbReference type="EMBL" id="GFO07427.1"/>
    </source>
</evidence>
<keyword evidence="2" id="KW-1185">Reference proteome</keyword>
<dbReference type="Proteomes" id="UP000735302">
    <property type="component" value="Unassembled WGS sequence"/>
</dbReference>
<evidence type="ECO:0008006" key="3">
    <source>
        <dbReference type="Google" id="ProtNLM"/>
    </source>
</evidence>